<evidence type="ECO:0000313" key="3">
    <source>
        <dbReference type="Proteomes" id="UP001515480"/>
    </source>
</evidence>
<dbReference type="EMBL" id="JBGBPQ010000026">
    <property type="protein sequence ID" value="KAL1499250.1"/>
    <property type="molecule type" value="Genomic_DNA"/>
</dbReference>
<accession>A0AB34IIQ2</accession>
<organism evidence="2 3">
    <name type="scientific">Prymnesium parvum</name>
    <name type="common">Toxic golden alga</name>
    <dbReference type="NCBI Taxonomy" id="97485"/>
    <lineage>
        <taxon>Eukaryota</taxon>
        <taxon>Haptista</taxon>
        <taxon>Haptophyta</taxon>
        <taxon>Prymnesiophyceae</taxon>
        <taxon>Prymnesiales</taxon>
        <taxon>Prymnesiaceae</taxon>
        <taxon>Prymnesium</taxon>
    </lineage>
</organism>
<name>A0AB34IIQ2_PRYPA</name>
<keyword evidence="3" id="KW-1185">Reference proteome</keyword>
<dbReference type="Pfam" id="PF10294">
    <property type="entry name" value="Methyltransf_16"/>
    <property type="match status" value="1"/>
</dbReference>
<protein>
    <recommendedName>
        <fullName evidence="4">Calmodulin-lysine N-methyltransferase</fullName>
    </recommendedName>
</protein>
<dbReference type="PANTHER" id="PTHR14614:SF132">
    <property type="entry name" value="PROTEIN-LYSINE METHYLTRANSFERASE C42C1.13"/>
    <property type="match status" value="1"/>
</dbReference>
<dbReference type="PANTHER" id="PTHR14614">
    <property type="entry name" value="HEPATOCELLULAR CARCINOMA-ASSOCIATED ANTIGEN"/>
    <property type="match status" value="1"/>
</dbReference>
<evidence type="ECO:0000313" key="2">
    <source>
        <dbReference type="EMBL" id="KAL1499250.1"/>
    </source>
</evidence>
<dbReference type="Proteomes" id="UP001515480">
    <property type="component" value="Unassembled WGS sequence"/>
</dbReference>
<reference evidence="2 3" key="1">
    <citation type="journal article" date="2024" name="Science">
        <title>Giant polyketide synthase enzymes in the biosynthesis of giant marine polyether toxins.</title>
        <authorList>
            <person name="Fallon T.R."/>
            <person name="Shende V.V."/>
            <person name="Wierzbicki I.H."/>
            <person name="Pendleton A.L."/>
            <person name="Watervoot N.F."/>
            <person name="Auber R.P."/>
            <person name="Gonzalez D.J."/>
            <person name="Wisecaver J.H."/>
            <person name="Moore B.S."/>
        </authorList>
    </citation>
    <scope>NUCLEOTIDE SEQUENCE [LARGE SCALE GENOMIC DNA]</scope>
    <source>
        <strain evidence="2 3">12B1</strain>
    </source>
</reference>
<proteinExistence type="predicted"/>
<gene>
    <name evidence="2" type="ORF">AB1Y20_013754</name>
</gene>
<dbReference type="Gene3D" id="3.40.50.150">
    <property type="entry name" value="Vaccinia Virus protein VP39"/>
    <property type="match status" value="1"/>
</dbReference>
<dbReference type="InterPro" id="IPR029063">
    <property type="entry name" value="SAM-dependent_MTases_sf"/>
</dbReference>
<evidence type="ECO:0000256" key="1">
    <source>
        <dbReference type="SAM" id="MobiDB-lite"/>
    </source>
</evidence>
<feature type="region of interest" description="Disordered" evidence="1">
    <location>
        <begin position="1"/>
        <end position="38"/>
    </location>
</feature>
<comment type="caution">
    <text evidence="2">The sequence shown here is derived from an EMBL/GenBank/DDBJ whole genome shotgun (WGS) entry which is preliminary data.</text>
</comment>
<dbReference type="AlphaFoldDB" id="A0AB34IIQ2"/>
<sequence>MSAEVVVGDDSPQCTNNCRGGEHAPQCPRSRAQGTRNEQLRQGVAPMVATPRAAQQVLVDDSQYLSIVKQQTTGGHVWEAARHLLHYFEMHPTLLTTRATVLELGSGTGFLGMSLAAQFDVAKVMMTEMVAGGAFEWLEYNVQRNREAGLLLESLCTAPFDWSWLGERGTPARRNSSTDHDARLDAILSDNWDYIIGSDLVYNDVGVRMLPRVIAALAQKDTRVLYAHTLNRFEFLDRDFFEELASVGLQCREVWPSDGSTDANFGSAAVGASPQSSKVDQDGFSGELFPDQRVVVIQISVR</sequence>
<evidence type="ECO:0008006" key="4">
    <source>
        <dbReference type="Google" id="ProtNLM"/>
    </source>
</evidence>
<dbReference type="SUPFAM" id="SSF53335">
    <property type="entry name" value="S-adenosyl-L-methionine-dependent methyltransferases"/>
    <property type="match status" value="1"/>
</dbReference>
<dbReference type="InterPro" id="IPR019410">
    <property type="entry name" value="Methyltransf_16"/>
</dbReference>